<feature type="active site" description="Proton acceptor" evidence="6">
    <location>
        <position position="73"/>
    </location>
</feature>
<comment type="caution">
    <text evidence="6">Lacks conserved residue(s) required for the propagation of feature annotation.</text>
</comment>
<dbReference type="PANTHER" id="PTHR20275:SF0">
    <property type="entry name" value="NAD KINASE"/>
    <property type="match status" value="1"/>
</dbReference>
<dbReference type="HAMAP" id="MF_00361">
    <property type="entry name" value="NAD_kinase"/>
    <property type="match status" value="1"/>
</dbReference>
<evidence type="ECO:0000313" key="8">
    <source>
        <dbReference type="Proteomes" id="UP001206692"/>
    </source>
</evidence>
<feature type="binding site" evidence="6">
    <location>
        <position position="178"/>
    </location>
    <ligand>
        <name>NAD(+)</name>
        <dbReference type="ChEBI" id="CHEBI:57540"/>
    </ligand>
</feature>
<keyword evidence="6" id="KW-0963">Cytoplasm</keyword>
<dbReference type="GO" id="GO:0016301">
    <property type="term" value="F:kinase activity"/>
    <property type="evidence" value="ECO:0007669"/>
    <property type="project" value="UniProtKB-KW"/>
</dbReference>
<protein>
    <recommendedName>
        <fullName evidence="6">NAD kinase</fullName>
        <ecNumber evidence="6">2.7.1.23</ecNumber>
    </recommendedName>
    <alternativeName>
        <fullName evidence="6">ATP-dependent NAD kinase</fullName>
    </alternativeName>
</protein>
<evidence type="ECO:0000313" key="7">
    <source>
        <dbReference type="EMBL" id="MCQ5343366.1"/>
    </source>
</evidence>
<sequence length="290" mass="32183">MRIGIFPNLVKRESAAIVKELIRICEARGLEYYLPAYVSESCQPAYQEIPAEHFRPRMTIYDTIDIAMVLGGDGTILKMANKFASADVPICGINLGSLGFLYEVETRNLEERLDDILAGKYFLEERMMLHADLCYEDGMIQSLPDALNDIVIGHGNVGKLIRVDLSINGHFIQQYPGDGLIVSTATGSTGYTFSSGGPIAAPSVPCIMVTPICPHLLLKVPLVLRDDEQISVTSAHSRNSVRVSVDGVMDQELMGNMTLEIRKADHVLKLIRFNQNYFYSNLFTKMMGND</sequence>
<name>A0ABT1SU08_9FIRM</name>
<dbReference type="Gene3D" id="3.40.50.10330">
    <property type="entry name" value="Probable inorganic polyphosphate/atp-NAD kinase, domain 1"/>
    <property type="match status" value="1"/>
</dbReference>
<dbReference type="InterPro" id="IPR017437">
    <property type="entry name" value="ATP-NAD_kinase_PpnK-typ_C"/>
</dbReference>
<comment type="catalytic activity">
    <reaction evidence="5 6">
        <text>NAD(+) + ATP = ADP + NADP(+) + H(+)</text>
        <dbReference type="Rhea" id="RHEA:18629"/>
        <dbReference type="ChEBI" id="CHEBI:15378"/>
        <dbReference type="ChEBI" id="CHEBI:30616"/>
        <dbReference type="ChEBI" id="CHEBI:57540"/>
        <dbReference type="ChEBI" id="CHEBI:58349"/>
        <dbReference type="ChEBI" id="CHEBI:456216"/>
        <dbReference type="EC" id="2.7.1.23"/>
    </reaction>
</comment>
<keyword evidence="6" id="KW-0547">Nucleotide-binding</keyword>
<comment type="cofactor">
    <cofactor evidence="6">
        <name>a divalent metal cation</name>
        <dbReference type="ChEBI" id="CHEBI:60240"/>
    </cofactor>
</comment>
<evidence type="ECO:0000256" key="5">
    <source>
        <dbReference type="ARBA" id="ARBA00047925"/>
    </source>
</evidence>
<comment type="caution">
    <text evidence="7">The sequence shown here is derived from an EMBL/GenBank/DDBJ whole genome shotgun (WGS) entry which is preliminary data.</text>
</comment>
<organism evidence="7 8">
    <name type="scientific">Megasphaera massiliensis</name>
    <dbReference type="NCBI Taxonomy" id="1232428"/>
    <lineage>
        <taxon>Bacteria</taxon>
        <taxon>Bacillati</taxon>
        <taxon>Bacillota</taxon>
        <taxon>Negativicutes</taxon>
        <taxon>Veillonellales</taxon>
        <taxon>Veillonellaceae</taxon>
        <taxon>Megasphaera</taxon>
    </lineage>
</organism>
<evidence type="ECO:0000256" key="2">
    <source>
        <dbReference type="ARBA" id="ARBA00022777"/>
    </source>
</evidence>
<gene>
    <name evidence="6" type="primary">nadK</name>
    <name evidence="7" type="ORF">NE675_10085</name>
</gene>
<comment type="similarity">
    <text evidence="6">Belongs to the NAD kinase family.</text>
</comment>
<dbReference type="InterPro" id="IPR017438">
    <property type="entry name" value="ATP-NAD_kinase_N"/>
</dbReference>
<keyword evidence="1 6" id="KW-0808">Transferase</keyword>
<feature type="binding site" evidence="6">
    <location>
        <position position="159"/>
    </location>
    <ligand>
        <name>NAD(+)</name>
        <dbReference type="ChEBI" id="CHEBI:57540"/>
    </ligand>
</feature>
<feature type="binding site" evidence="6">
    <location>
        <begin position="73"/>
        <end position="74"/>
    </location>
    <ligand>
        <name>NAD(+)</name>
        <dbReference type="ChEBI" id="CHEBI:57540"/>
    </ligand>
</feature>
<dbReference type="EC" id="2.7.1.23" evidence="6"/>
<dbReference type="Pfam" id="PF20143">
    <property type="entry name" value="NAD_kinase_C"/>
    <property type="match status" value="1"/>
</dbReference>
<dbReference type="InterPro" id="IPR016064">
    <property type="entry name" value="NAD/diacylglycerol_kinase_sf"/>
</dbReference>
<feature type="binding site" evidence="6">
    <location>
        <position position="78"/>
    </location>
    <ligand>
        <name>NAD(+)</name>
        <dbReference type="ChEBI" id="CHEBI:57540"/>
    </ligand>
</feature>
<keyword evidence="6" id="KW-0067">ATP-binding</keyword>
<comment type="function">
    <text evidence="6">Involved in the regulation of the intracellular balance of NAD and NADP, and is a key enzyme in the biosynthesis of NADP. Catalyzes specifically the phosphorylation on 2'-hydroxyl of the adenosine moiety of NAD to yield NADP.</text>
</comment>
<dbReference type="Proteomes" id="UP001206692">
    <property type="component" value="Unassembled WGS sequence"/>
</dbReference>
<evidence type="ECO:0000256" key="4">
    <source>
        <dbReference type="ARBA" id="ARBA00023027"/>
    </source>
</evidence>
<dbReference type="RefSeq" id="WP_062412275.1">
    <property type="nucleotide sequence ID" value="NZ_JAJCIO010000024.1"/>
</dbReference>
<dbReference type="InterPro" id="IPR002504">
    <property type="entry name" value="NADK"/>
</dbReference>
<keyword evidence="2 6" id="KW-0418">Kinase</keyword>
<keyword evidence="8" id="KW-1185">Reference proteome</keyword>
<accession>A0ABT1SU08</accession>
<dbReference type="Pfam" id="PF01513">
    <property type="entry name" value="NAD_kinase"/>
    <property type="match status" value="1"/>
</dbReference>
<evidence type="ECO:0000256" key="6">
    <source>
        <dbReference type="HAMAP-Rule" id="MF_00361"/>
    </source>
</evidence>
<keyword evidence="3 6" id="KW-0521">NADP</keyword>
<comment type="subcellular location">
    <subcellularLocation>
        <location evidence="6">Cytoplasm</location>
    </subcellularLocation>
</comment>
<reference evidence="7 8" key="1">
    <citation type="submission" date="2022-06" db="EMBL/GenBank/DDBJ databases">
        <title>Isolation of gut microbiota from human fecal samples.</title>
        <authorList>
            <person name="Pamer E.G."/>
            <person name="Barat B."/>
            <person name="Waligurski E."/>
            <person name="Medina S."/>
            <person name="Paddock L."/>
            <person name="Mostad J."/>
        </authorList>
    </citation>
    <scope>NUCLEOTIDE SEQUENCE [LARGE SCALE GENOMIC DNA]</scope>
    <source>
        <strain evidence="7 8">DFI.1.1</strain>
    </source>
</reference>
<keyword evidence="4 6" id="KW-0520">NAD</keyword>
<evidence type="ECO:0000256" key="3">
    <source>
        <dbReference type="ARBA" id="ARBA00022857"/>
    </source>
</evidence>
<feature type="binding site" evidence="6">
    <location>
        <begin position="148"/>
        <end position="149"/>
    </location>
    <ligand>
        <name>NAD(+)</name>
        <dbReference type="ChEBI" id="CHEBI:57540"/>
    </ligand>
</feature>
<dbReference type="EMBL" id="JANGEW010000021">
    <property type="protein sequence ID" value="MCQ5343366.1"/>
    <property type="molecule type" value="Genomic_DNA"/>
</dbReference>
<dbReference type="PANTHER" id="PTHR20275">
    <property type="entry name" value="NAD KINASE"/>
    <property type="match status" value="1"/>
</dbReference>
<feature type="binding site" evidence="6">
    <location>
        <begin position="189"/>
        <end position="194"/>
    </location>
    <ligand>
        <name>NAD(+)</name>
        <dbReference type="ChEBI" id="CHEBI:57540"/>
    </ligand>
</feature>
<evidence type="ECO:0000256" key="1">
    <source>
        <dbReference type="ARBA" id="ARBA00022679"/>
    </source>
</evidence>
<dbReference type="SUPFAM" id="SSF111331">
    <property type="entry name" value="NAD kinase/diacylglycerol kinase-like"/>
    <property type="match status" value="1"/>
</dbReference>
<proteinExistence type="inferred from homology"/>
<dbReference type="Gene3D" id="2.60.200.30">
    <property type="entry name" value="Probable inorganic polyphosphate/atp-NAD kinase, domain 2"/>
    <property type="match status" value="1"/>
</dbReference>